<proteinExistence type="predicted"/>
<dbReference type="EMBL" id="JARKHX010000006">
    <property type="protein sequence ID" value="MDF4195593.1"/>
    <property type="molecule type" value="Genomic_DNA"/>
</dbReference>
<evidence type="ECO:0000313" key="2">
    <source>
        <dbReference type="EMBL" id="MDF4195593.1"/>
    </source>
</evidence>
<keyword evidence="1" id="KW-0812">Transmembrane</keyword>
<evidence type="ECO:0000313" key="3">
    <source>
        <dbReference type="Proteomes" id="UP001222377"/>
    </source>
</evidence>
<accession>A0AAP3YH02</accession>
<comment type="caution">
    <text evidence="2">The sequence shown here is derived from an EMBL/GenBank/DDBJ whole genome shotgun (WGS) entry which is preliminary data.</text>
</comment>
<dbReference type="Proteomes" id="UP001222377">
    <property type="component" value="Unassembled WGS sequence"/>
</dbReference>
<evidence type="ECO:0000256" key="1">
    <source>
        <dbReference type="SAM" id="Phobius"/>
    </source>
</evidence>
<dbReference type="RefSeq" id="WP_276351340.1">
    <property type="nucleotide sequence ID" value="NZ_JARKHX010000006.1"/>
</dbReference>
<reference evidence="2" key="1">
    <citation type="submission" date="2023-02" db="EMBL/GenBank/DDBJ databases">
        <title>Draft Whole-Genome Sequences of Bacillus Strains of Potential Probiotic for Poultry.</title>
        <authorList>
            <person name="Ma L.M."/>
            <person name="Lopez-Guerra N."/>
            <person name="Zhang G."/>
        </authorList>
    </citation>
    <scope>NUCLEOTIDE SEQUENCE</scope>
    <source>
        <strain evidence="2">OSU1013-24</strain>
    </source>
</reference>
<dbReference type="AlphaFoldDB" id="A0AAP3YH02"/>
<protein>
    <submittedName>
        <fullName evidence="2">Uncharacterized protein</fullName>
    </submittedName>
</protein>
<gene>
    <name evidence="2" type="ORF">PV946_17820</name>
</gene>
<name>A0AAP3YH02_BACAM</name>
<sequence>MKGKKIIICLLVICIIFIISLFFIKNNETPDSAKKFNTEQDALQYAKQESPYITDFIYETKEIDNEKVVIYKFEENKQMGVGTGTLAWKDKKVIWVKNGNGVALKNQNNKTDISFDVKSYSGKKYKLYAGFNKTKNLKIETQTDNNVTPHVDKKSGIYYLLIPSIN</sequence>
<organism evidence="2 3">
    <name type="scientific">Bacillus amyloliquefaciens</name>
    <name type="common">Bacillus velezensis</name>
    <dbReference type="NCBI Taxonomy" id="1390"/>
    <lineage>
        <taxon>Bacteria</taxon>
        <taxon>Bacillati</taxon>
        <taxon>Bacillota</taxon>
        <taxon>Bacilli</taxon>
        <taxon>Bacillales</taxon>
        <taxon>Bacillaceae</taxon>
        <taxon>Bacillus</taxon>
        <taxon>Bacillus amyloliquefaciens group</taxon>
    </lineage>
</organism>
<feature type="transmembrane region" description="Helical" evidence="1">
    <location>
        <begin position="7"/>
        <end position="24"/>
    </location>
</feature>
<keyword evidence="1" id="KW-1133">Transmembrane helix</keyword>
<keyword evidence="1" id="KW-0472">Membrane</keyword>